<evidence type="ECO:0000259" key="3">
    <source>
        <dbReference type="Pfam" id="PF02114"/>
    </source>
</evidence>
<proteinExistence type="evidence at transcript level"/>
<dbReference type="InterPro" id="IPR051499">
    <property type="entry name" value="Phosducin-like_reg"/>
</dbReference>
<dbReference type="SUPFAM" id="SSF52833">
    <property type="entry name" value="Thioredoxin-like"/>
    <property type="match status" value="1"/>
</dbReference>
<organism evidence="4">
    <name type="scientific">Blepharisma japonicum</name>
    <dbReference type="NCBI Taxonomy" id="5961"/>
    <lineage>
        <taxon>Eukaryota</taxon>
        <taxon>Sar</taxon>
        <taxon>Alveolata</taxon>
        <taxon>Ciliophora</taxon>
        <taxon>Postciliodesmatophora</taxon>
        <taxon>Heterotrichea</taxon>
        <taxon>Heterotrichida</taxon>
        <taxon>Blepharismidae</taxon>
        <taxon>Blepharisma</taxon>
    </lineage>
</organism>
<sequence length="163" mass="18586">TGVKGVITDFKRAREQSPQPLFEPGQKRELARWILSMTRGPPERQREQRSGSGPGDLEDIHKESEDAERSFAQTIREMKRDENKIFGFAYIDSGNFLNEIENELRNTCVIVHLNQTGIPDCLILNNQLGCLAIDYKNVKVLKILSIDRGNCFHTEALPNLLVY</sequence>
<dbReference type="PANTHER" id="PTHR46052:SF1">
    <property type="entry name" value="PHOSDUCIN-LIKE PROTEIN"/>
    <property type="match status" value="1"/>
</dbReference>
<dbReference type="InterPro" id="IPR024253">
    <property type="entry name" value="Phosducin_thioredoxin-like_dom"/>
</dbReference>
<protein>
    <submittedName>
        <fullName evidence="4">Phosducin</fullName>
    </submittedName>
</protein>
<evidence type="ECO:0000256" key="2">
    <source>
        <dbReference type="SAM" id="MobiDB-lite"/>
    </source>
</evidence>
<dbReference type="AlphaFoldDB" id="A2TF47"/>
<evidence type="ECO:0000313" key="4">
    <source>
        <dbReference type="EMBL" id="ABM88797.1"/>
    </source>
</evidence>
<reference evidence="4" key="1">
    <citation type="journal article" date="2007" name="J. Exp. Biol.">
        <title>Phosducin interacts with the G-protein betagamma-dimer of ciliate protozoan Blepharisma japonicum upon illumination.</title>
        <authorList>
            <person name="Sobierajska K."/>
            <person name="Fabczak H."/>
            <person name="Fabczak S."/>
        </authorList>
    </citation>
    <scope>NUCLEOTIDE SEQUENCE</scope>
</reference>
<feature type="compositionally biased region" description="Basic and acidic residues" evidence="2">
    <location>
        <begin position="58"/>
        <end position="69"/>
    </location>
</feature>
<dbReference type="Gene3D" id="3.40.30.10">
    <property type="entry name" value="Glutaredoxin"/>
    <property type="match status" value="1"/>
</dbReference>
<evidence type="ECO:0000256" key="1">
    <source>
        <dbReference type="ARBA" id="ARBA00009686"/>
    </source>
</evidence>
<dbReference type="EMBL" id="EF198414">
    <property type="protein sequence ID" value="ABM88797.1"/>
    <property type="molecule type" value="mRNA"/>
</dbReference>
<feature type="non-terminal residue" evidence="4">
    <location>
        <position position="1"/>
    </location>
</feature>
<feature type="region of interest" description="Disordered" evidence="2">
    <location>
        <begin position="1"/>
        <end position="69"/>
    </location>
</feature>
<feature type="domain" description="Phosducin" evidence="3">
    <location>
        <begin position="1"/>
        <end position="163"/>
    </location>
</feature>
<comment type="similarity">
    <text evidence="1">Belongs to the phosducin family.</text>
</comment>
<feature type="non-terminal residue" evidence="4">
    <location>
        <position position="163"/>
    </location>
</feature>
<dbReference type="InterPro" id="IPR036249">
    <property type="entry name" value="Thioredoxin-like_sf"/>
</dbReference>
<dbReference type="Pfam" id="PF02114">
    <property type="entry name" value="Phosducin"/>
    <property type="match status" value="1"/>
</dbReference>
<accession>A2TF47</accession>
<dbReference type="PANTHER" id="PTHR46052">
    <property type="entry name" value="PHOSDUCIN-LIKE PROTEIN"/>
    <property type="match status" value="1"/>
</dbReference>
<name>A2TF47_BLEJA</name>